<gene>
    <name evidence="4" type="ORF">GCM10011391_39950</name>
</gene>
<dbReference type="InterPro" id="IPR004474">
    <property type="entry name" value="LytR_CpsA_psr"/>
</dbReference>
<evidence type="ECO:0000313" key="4">
    <source>
        <dbReference type="EMBL" id="GGE57067.1"/>
    </source>
</evidence>
<reference evidence="4" key="1">
    <citation type="journal article" date="2014" name="Int. J. Syst. Evol. Microbiol.">
        <title>Complete genome sequence of Corynebacterium casei LMG S-19264T (=DSM 44701T), isolated from a smear-ripened cheese.</title>
        <authorList>
            <consortium name="US DOE Joint Genome Institute (JGI-PGF)"/>
            <person name="Walter F."/>
            <person name="Albersmeier A."/>
            <person name="Kalinowski J."/>
            <person name="Ruckert C."/>
        </authorList>
    </citation>
    <scope>NUCLEOTIDE SEQUENCE</scope>
    <source>
        <strain evidence="4">CGMCC 1.15371</strain>
    </source>
</reference>
<reference evidence="4" key="2">
    <citation type="submission" date="2020-09" db="EMBL/GenBank/DDBJ databases">
        <authorList>
            <person name="Sun Q."/>
            <person name="Zhou Y."/>
        </authorList>
    </citation>
    <scope>NUCLEOTIDE SEQUENCE</scope>
    <source>
        <strain evidence="4">CGMCC 1.15371</strain>
    </source>
</reference>
<evidence type="ECO:0000256" key="1">
    <source>
        <dbReference type="ARBA" id="ARBA00006068"/>
    </source>
</evidence>
<comment type="similarity">
    <text evidence="1">Belongs to the LytR/CpsA/Psr (LCP) family.</text>
</comment>
<dbReference type="Pfam" id="PF03816">
    <property type="entry name" value="LytR_cpsA_psr"/>
    <property type="match status" value="1"/>
</dbReference>
<organism evidence="4 5">
    <name type="scientific">Pullulanibacillus camelliae</name>
    <dbReference type="NCBI Taxonomy" id="1707096"/>
    <lineage>
        <taxon>Bacteria</taxon>
        <taxon>Bacillati</taxon>
        <taxon>Bacillota</taxon>
        <taxon>Bacilli</taxon>
        <taxon>Bacillales</taxon>
        <taxon>Sporolactobacillaceae</taxon>
        <taxon>Pullulanibacillus</taxon>
    </lineage>
</organism>
<dbReference type="PANTHER" id="PTHR33392">
    <property type="entry name" value="POLYISOPRENYL-TEICHOIC ACID--PEPTIDOGLYCAN TEICHOIC ACID TRANSFERASE TAGU"/>
    <property type="match status" value="1"/>
</dbReference>
<dbReference type="InterPro" id="IPR050922">
    <property type="entry name" value="LytR/CpsA/Psr_CW_biosynth"/>
</dbReference>
<feature type="domain" description="Cell envelope-related transcriptional attenuator" evidence="3">
    <location>
        <begin position="1"/>
        <end position="93"/>
    </location>
</feature>
<dbReference type="AlphaFoldDB" id="A0A8J2YP55"/>
<feature type="compositionally biased region" description="Polar residues" evidence="2">
    <location>
        <begin position="183"/>
        <end position="198"/>
    </location>
</feature>
<protein>
    <recommendedName>
        <fullName evidence="3">Cell envelope-related transcriptional attenuator domain-containing protein</fullName>
    </recommendedName>
</protein>
<feature type="region of interest" description="Disordered" evidence="2">
    <location>
        <begin position="179"/>
        <end position="198"/>
    </location>
</feature>
<dbReference type="EMBL" id="BMIR01000041">
    <property type="protein sequence ID" value="GGE57067.1"/>
    <property type="molecule type" value="Genomic_DNA"/>
</dbReference>
<dbReference type="PANTHER" id="PTHR33392:SF10">
    <property type="entry name" value="POLYISOPRENYL-TEICHOIC ACID--PEPTIDOGLYCAN TEICHOIC ACID TRANSFERASE TAGV"/>
    <property type="match status" value="1"/>
</dbReference>
<dbReference type="NCBIfam" id="TIGR00350">
    <property type="entry name" value="lytR_cpsA_psr"/>
    <property type="match status" value="1"/>
</dbReference>
<evidence type="ECO:0000313" key="5">
    <source>
        <dbReference type="Proteomes" id="UP000628775"/>
    </source>
</evidence>
<name>A0A8J2YP55_9BACL</name>
<evidence type="ECO:0000256" key="2">
    <source>
        <dbReference type="SAM" id="MobiDB-lite"/>
    </source>
</evidence>
<comment type="caution">
    <text evidence="4">The sequence shown here is derived from an EMBL/GenBank/DDBJ whole genome shotgun (WGS) entry which is preliminary data.</text>
</comment>
<evidence type="ECO:0000259" key="3">
    <source>
        <dbReference type="Pfam" id="PF03816"/>
    </source>
</evidence>
<proteinExistence type="inferred from homology"/>
<keyword evidence="5" id="KW-1185">Reference proteome</keyword>
<dbReference type="Proteomes" id="UP000628775">
    <property type="component" value="Unassembled WGS sequence"/>
</dbReference>
<sequence length="198" mass="22591">MHIPIDYYVKVGFKGFVEGVDEIGGVDVDVPFDFWEKNIYDHNKHINFTKGPMHLDGEQALAYVRMRKRDPRGDFGRNDRQRQVIEAALSQVKSANTLFKVDELSDIVGKNIETNLMPSEIYALEKQYSNIKSTSKSFTLDTTQGHGSDEYINNIYYYAPDPNYVQQITNALRKQLELGPYDDSTSNADTTMSTTNTQ</sequence>
<dbReference type="Gene3D" id="3.40.630.190">
    <property type="entry name" value="LCP protein"/>
    <property type="match status" value="1"/>
</dbReference>
<accession>A0A8J2YP55</accession>